<proteinExistence type="predicted"/>
<dbReference type="RefSeq" id="WP_073146527.1">
    <property type="nucleotide sequence ID" value="NZ_FRAG01000002.1"/>
</dbReference>
<dbReference type="InterPro" id="IPR007358">
    <property type="entry name" value="Nucleoid_associated_NdpA"/>
</dbReference>
<organism evidence="1 2">
    <name type="scientific">Paramaledivibacter caminithermalis (strain DSM 15212 / CIP 107654 / DViRD3)</name>
    <name type="common">Clostridium caminithermale</name>
    <dbReference type="NCBI Taxonomy" id="1121301"/>
    <lineage>
        <taxon>Bacteria</taxon>
        <taxon>Bacillati</taxon>
        <taxon>Bacillota</taxon>
        <taxon>Clostridia</taxon>
        <taxon>Peptostreptococcales</taxon>
        <taxon>Caminicellaceae</taxon>
        <taxon>Paramaledivibacter</taxon>
    </lineage>
</organism>
<protein>
    <recommendedName>
        <fullName evidence="3">Nucleoid-associated protein YejK</fullName>
    </recommendedName>
</protein>
<dbReference type="AlphaFoldDB" id="A0A1M6K164"/>
<evidence type="ECO:0000313" key="2">
    <source>
        <dbReference type="Proteomes" id="UP000184465"/>
    </source>
</evidence>
<sequence length="337" mass="39088">MDDNIIIKKSIIHVLDASVGIPVLSDLEYDLEPEIKDYLKKHIVKFFKDIDLKRVYFNNENNRIKTNCLRLKNQENDFIQISKNIASIIHGFINENPDIPSADLICILFKVDDVDYLGIFKFNYKESYIHFIAESQKGRDIKIIKQRTALPLSTQKIDEGIIINMDDFSILLKEKKYDIDGEKQFYLSSRILQSTEVLSDKEKIDIINKASKQVVKKYCNDDLTKIAEIRNAMAQNVEDSNIINIEEVGDKVFGHNIEMKRIYTEEIEKYGLKDKIINVSENLEKRVVKKQRLVTDDGIEIKVPASFLSRQDKIELISNIDGTISIILKNIREIEDK</sequence>
<reference evidence="1 2" key="1">
    <citation type="submission" date="2016-11" db="EMBL/GenBank/DDBJ databases">
        <authorList>
            <person name="Jaros S."/>
            <person name="Januszkiewicz K."/>
            <person name="Wedrychowicz H."/>
        </authorList>
    </citation>
    <scope>NUCLEOTIDE SEQUENCE [LARGE SCALE GENOMIC DNA]</scope>
    <source>
        <strain evidence="1 2">DSM 15212</strain>
    </source>
</reference>
<accession>A0A1M6K164</accession>
<dbReference type="Proteomes" id="UP000184465">
    <property type="component" value="Unassembled WGS sequence"/>
</dbReference>
<gene>
    <name evidence="1" type="ORF">SAMN02745912_00207</name>
</gene>
<dbReference type="GO" id="GO:0009295">
    <property type="term" value="C:nucleoid"/>
    <property type="evidence" value="ECO:0007669"/>
    <property type="project" value="InterPro"/>
</dbReference>
<dbReference type="OrthoDB" id="3171075at2"/>
<keyword evidence="2" id="KW-1185">Reference proteome</keyword>
<evidence type="ECO:0008006" key="3">
    <source>
        <dbReference type="Google" id="ProtNLM"/>
    </source>
</evidence>
<dbReference type="EMBL" id="FRAG01000002">
    <property type="protein sequence ID" value="SHJ52657.1"/>
    <property type="molecule type" value="Genomic_DNA"/>
</dbReference>
<dbReference type="Pfam" id="PF04245">
    <property type="entry name" value="NA37"/>
    <property type="match status" value="1"/>
</dbReference>
<name>A0A1M6K164_PARC5</name>
<evidence type="ECO:0000313" key="1">
    <source>
        <dbReference type="EMBL" id="SHJ52657.1"/>
    </source>
</evidence>